<dbReference type="PANTHER" id="PTHR43595">
    <property type="entry name" value="37S RIBOSOMAL PROTEIN S26, MITOCHONDRIAL"/>
    <property type="match status" value="1"/>
</dbReference>
<name>A0A397TI93_9GLOM</name>
<evidence type="ECO:0000256" key="2">
    <source>
        <dbReference type="SAM" id="MobiDB-lite"/>
    </source>
</evidence>
<proteinExistence type="predicted"/>
<dbReference type="GO" id="GO:0005737">
    <property type="term" value="C:cytoplasm"/>
    <property type="evidence" value="ECO:0007669"/>
    <property type="project" value="TreeGrafter"/>
</dbReference>
<dbReference type="Proteomes" id="UP000265703">
    <property type="component" value="Unassembled WGS sequence"/>
</dbReference>
<comment type="caution">
    <text evidence="4">The sequence shown here is derived from an EMBL/GenBank/DDBJ whole genome shotgun (WGS) entry which is preliminary data.</text>
</comment>
<sequence length="315" mass="36630">MVFCKVFISKNFFKRTPSIIYKKNFHTSFLTTNSQLLQINRPRKRRHFENKLFIRNTHYLNPLPYTTEEGLKPLFSASSLLDLYEYQGTLIEELNKLIDDTEFRDSSIFEIIGKTAQVPENALIFNHASQAWNNDFFLQSLAKKSDKDLGMGTDLHERIKFDFSSIDKFKEHFKNMALGIFGSGWTWLVETEYHVLCVVNTYNAGTTLDVTRTQEKDPNNHPQPTSFSSPFLSSSSKTNSFDGIINRPSPPPSIKLALRPPHKSRFTPLLCLNVWEHAYIKDFGIKGKENYIDSFWDCINWEIVQQRTLQRSSFM</sequence>
<feature type="domain" description="Manganese/iron superoxide dismutase C-terminal" evidence="3">
    <location>
        <begin position="154"/>
        <end position="208"/>
    </location>
</feature>
<dbReference type="GO" id="GO:0046872">
    <property type="term" value="F:metal ion binding"/>
    <property type="evidence" value="ECO:0007669"/>
    <property type="project" value="InterPro"/>
</dbReference>
<gene>
    <name evidence="4" type="ORF">C1645_759449</name>
</gene>
<reference evidence="4 5" key="1">
    <citation type="submission" date="2018-06" db="EMBL/GenBank/DDBJ databases">
        <title>Comparative genomics reveals the genomic features of Rhizophagus irregularis, R. cerebriforme, R. diaphanum and Gigaspora rosea, and their symbiotic lifestyle signature.</title>
        <authorList>
            <person name="Morin E."/>
            <person name="San Clemente H."/>
            <person name="Chen E.C.H."/>
            <person name="De La Providencia I."/>
            <person name="Hainaut M."/>
            <person name="Kuo A."/>
            <person name="Kohler A."/>
            <person name="Murat C."/>
            <person name="Tang N."/>
            <person name="Roy S."/>
            <person name="Loubradou J."/>
            <person name="Henrissat B."/>
            <person name="Grigoriev I.V."/>
            <person name="Corradi N."/>
            <person name="Roux C."/>
            <person name="Martin F.M."/>
        </authorList>
    </citation>
    <scope>NUCLEOTIDE SEQUENCE [LARGE SCALE GENOMIC DNA]</scope>
    <source>
        <strain evidence="4 5">DAOM 227022</strain>
    </source>
</reference>
<dbReference type="STRING" id="658196.A0A397TI93"/>
<dbReference type="PANTHER" id="PTHR43595:SF2">
    <property type="entry name" value="SMALL RIBOSOMAL SUBUNIT PROTEIN MS42"/>
    <property type="match status" value="1"/>
</dbReference>
<dbReference type="SUPFAM" id="SSF46609">
    <property type="entry name" value="Fe,Mn superoxide dismutase (SOD), N-terminal domain"/>
    <property type="match status" value="1"/>
</dbReference>
<dbReference type="Gene3D" id="3.55.40.20">
    <property type="entry name" value="Iron/manganese superoxide dismutase, C-terminal domain"/>
    <property type="match status" value="1"/>
</dbReference>
<accession>A0A397TI93</accession>
<feature type="domain" description="Manganese/iron superoxide dismutase C-terminal" evidence="3">
    <location>
        <begin position="265"/>
        <end position="307"/>
    </location>
</feature>
<evidence type="ECO:0000313" key="4">
    <source>
        <dbReference type="EMBL" id="RIA94721.1"/>
    </source>
</evidence>
<evidence type="ECO:0000259" key="3">
    <source>
        <dbReference type="Pfam" id="PF02777"/>
    </source>
</evidence>
<protein>
    <submittedName>
        <fullName evidence="4">Manganese/iron superoxide dismutase</fullName>
    </submittedName>
</protein>
<dbReference type="InterPro" id="IPR019832">
    <property type="entry name" value="Mn/Fe_SOD_C"/>
</dbReference>
<dbReference type="OrthoDB" id="275227at2759"/>
<dbReference type="AlphaFoldDB" id="A0A397TI93"/>
<dbReference type="Pfam" id="PF02777">
    <property type="entry name" value="Sod_Fe_C"/>
    <property type="match status" value="2"/>
</dbReference>
<keyword evidence="5" id="KW-1185">Reference proteome</keyword>
<evidence type="ECO:0000256" key="1">
    <source>
        <dbReference type="ARBA" id="ARBA00037226"/>
    </source>
</evidence>
<organism evidence="4 5">
    <name type="scientific">Glomus cerebriforme</name>
    <dbReference type="NCBI Taxonomy" id="658196"/>
    <lineage>
        <taxon>Eukaryota</taxon>
        <taxon>Fungi</taxon>
        <taxon>Fungi incertae sedis</taxon>
        <taxon>Mucoromycota</taxon>
        <taxon>Glomeromycotina</taxon>
        <taxon>Glomeromycetes</taxon>
        <taxon>Glomerales</taxon>
        <taxon>Glomeraceae</taxon>
        <taxon>Glomus</taxon>
    </lineage>
</organism>
<dbReference type="Gene3D" id="1.10.287.990">
    <property type="entry name" value="Fe,Mn superoxide dismutase (SOD) domain"/>
    <property type="match status" value="1"/>
</dbReference>
<comment type="function">
    <text evidence="1">Component of the mitochondrial ribosome (mitoribosome), a dedicated translation machinery responsible for the synthesis of mitochondrial genome-encoded proteins, including at least some of the essential transmembrane subunits of the mitochondrial respiratory chain. The mitoribosomes are attached to the mitochondrial inner membrane and translation products are cotranslationally integrated into the membrane.</text>
</comment>
<feature type="compositionally biased region" description="Low complexity" evidence="2">
    <location>
        <begin position="226"/>
        <end position="241"/>
    </location>
</feature>
<dbReference type="InterPro" id="IPR036314">
    <property type="entry name" value="SOD_C_sf"/>
</dbReference>
<dbReference type="InterPro" id="IPR036324">
    <property type="entry name" value="Mn/Fe_SOD_N_sf"/>
</dbReference>
<dbReference type="GO" id="GO:0004784">
    <property type="term" value="F:superoxide dismutase activity"/>
    <property type="evidence" value="ECO:0007669"/>
    <property type="project" value="InterPro"/>
</dbReference>
<dbReference type="EMBL" id="QKYT01000075">
    <property type="protein sequence ID" value="RIA94721.1"/>
    <property type="molecule type" value="Genomic_DNA"/>
</dbReference>
<evidence type="ECO:0000313" key="5">
    <source>
        <dbReference type="Proteomes" id="UP000265703"/>
    </source>
</evidence>
<feature type="region of interest" description="Disordered" evidence="2">
    <location>
        <begin position="212"/>
        <end position="248"/>
    </location>
</feature>
<dbReference type="SUPFAM" id="SSF54719">
    <property type="entry name" value="Fe,Mn superoxide dismutase (SOD), C-terminal domain"/>
    <property type="match status" value="1"/>
</dbReference>